<dbReference type="InterPro" id="IPR036322">
    <property type="entry name" value="WD40_repeat_dom_sf"/>
</dbReference>
<dbReference type="OrthoDB" id="134501at2"/>
<dbReference type="PANTHER" id="PTHR19879">
    <property type="entry name" value="TRANSCRIPTION INITIATION FACTOR TFIID"/>
    <property type="match status" value="1"/>
</dbReference>
<proteinExistence type="predicted"/>
<dbReference type="InterPro" id="IPR020472">
    <property type="entry name" value="WD40_PAC1"/>
</dbReference>
<dbReference type="Gene3D" id="2.130.10.10">
    <property type="entry name" value="YVTN repeat-like/Quinoprotein amine dehydrogenase"/>
    <property type="match status" value="5"/>
</dbReference>
<feature type="repeat" description="WD" evidence="3">
    <location>
        <begin position="821"/>
        <end position="855"/>
    </location>
</feature>
<dbReference type="RefSeq" id="WP_109335313.1">
    <property type="nucleotide sequence ID" value="NZ_CP021354.1"/>
</dbReference>
<feature type="repeat" description="WD" evidence="3">
    <location>
        <begin position="951"/>
        <end position="984"/>
    </location>
</feature>
<dbReference type="CDD" id="cd00200">
    <property type="entry name" value="WD40"/>
    <property type="match status" value="2"/>
</dbReference>
<dbReference type="InterPro" id="IPR019775">
    <property type="entry name" value="WD40_repeat_CS"/>
</dbReference>
<dbReference type="InterPro" id="IPR001680">
    <property type="entry name" value="WD40_rpt"/>
</dbReference>
<feature type="repeat" description="WD" evidence="3">
    <location>
        <begin position="913"/>
        <end position="944"/>
    </location>
</feature>
<dbReference type="PROSITE" id="PS50294">
    <property type="entry name" value="WD_REPEATS_REGION"/>
    <property type="match status" value="11"/>
</dbReference>
<evidence type="ECO:0000256" key="1">
    <source>
        <dbReference type="ARBA" id="ARBA00022574"/>
    </source>
</evidence>
<dbReference type="PRINTS" id="PR00320">
    <property type="entry name" value="GPROTEINBRPT"/>
</dbReference>
<feature type="repeat" description="WD" evidence="3">
    <location>
        <begin position="776"/>
        <end position="810"/>
    </location>
</feature>
<organism evidence="5 6">
    <name type="scientific">Rhodococcus oxybenzonivorans</name>
    <dbReference type="NCBI Taxonomy" id="1990687"/>
    <lineage>
        <taxon>Bacteria</taxon>
        <taxon>Bacillati</taxon>
        <taxon>Actinomycetota</taxon>
        <taxon>Actinomycetes</taxon>
        <taxon>Mycobacteriales</taxon>
        <taxon>Nocardiaceae</taxon>
        <taxon>Rhodococcus</taxon>
    </lineage>
</organism>
<evidence type="ECO:0000313" key="6">
    <source>
        <dbReference type="Proteomes" id="UP000245711"/>
    </source>
</evidence>
<keyword evidence="1 3" id="KW-0853">WD repeat</keyword>
<dbReference type="SMART" id="SM00320">
    <property type="entry name" value="WD40"/>
    <property type="match status" value="13"/>
</dbReference>
<dbReference type="EMBL" id="CP021354">
    <property type="protein sequence ID" value="AWK75787.1"/>
    <property type="molecule type" value="Genomic_DNA"/>
</dbReference>
<keyword evidence="6" id="KW-1185">Reference proteome</keyword>
<reference evidence="5 6" key="1">
    <citation type="submission" date="2017-05" db="EMBL/GenBank/DDBJ databases">
        <title>Isolation of Rhodococcus sp. S2-17 biodegrading of BP-3.</title>
        <authorList>
            <person name="Lee Y."/>
            <person name="Kim K.H."/>
            <person name="Chun B.H."/>
            <person name="Jung H.S."/>
            <person name="Jeon C.O."/>
        </authorList>
    </citation>
    <scope>NUCLEOTIDE SEQUENCE [LARGE SCALE GENOMIC DNA]</scope>
    <source>
        <strain evidence="5 6">S2-17</strain>
    </source>
</reference>
<keyword evidence="2" id="KW-0677">Repeat</keyword>
<feature type="repeat" description="WD" evidence="3">
    <location>
        <begin position="1134"/>
        <end position="1165"/>
    </location>
</feature>
<dbReference type="PROSITE" id="PS50082">
    <property type="entry name" value="WD_REPEATS_2"/>
    <property type="match status" value="12"/>
</dbReference>
<evidence type="ECO:0000256" key="2">
    <source>
        <dbReference type="ARBA" id="ARBA00022737"/>
    </source>
</evidence>
<feature type="repeat" description="WD" evidence="3">
    <location>
        <begin position="684"/>
        <end position="725"/>
    </location>
</feature>
<feature type="domain" description="Novel STAND NTPase 1" evidence="4">
    <location>
        <begin position="138"/>
        <end position="504"/>
    </location>
</feature>
<evidence type="ECO:0000313" key="5">
    <source>
        <dbReference type="EMBL" id="AWK75787.1"/>
    </source>
</evidence>
<protein>
    <recommendedName>
        <fullName evidence="4">Novel STAND NTPase 1 domain-containing protein</fullName>
    </recommendedName>
</protein>
<dbReference type="SUPFAM" id="SSF52540">
    <property type="entry name" value="P-loop containing nucleoside triphosphate hydrolases"/>
    <property type="match status" value="1"/>
</dbReference>
<dbReference type="Proteomes" id="UP000245711">
    <property type="component" value="Chromosome"/>
</dbReference>
<feature type="repeat" description="WD" evidence="3">
    <location>
        <begin position="1089"/>
        <end position="1130"/>
    </location>
</feature>
<dbReference type="InterPro" id="IPR015943">
    <property type="entry name" value="WD40/YVTN_repeat-like_dom_sf"/>
</dbReference>
<dbReference type="Pfam" id="PF00400">
    <property type="entry name" value="WD40"/>
    <property type="match status" value="12"/>
</dbReference>
<feature type="repeat" description="WD" evidence="3">
    <location>
        <begin position="730"/>
        <end position="771"/>
    </location>
</feature>
<dbReference type="SUPFAM" id="SSF50978">
    <property type="entry name" value="WD40 repeat-like"/>
    <property type="match status" value="2"/>
</dbReference>
<sequence length="1292" mass="136390">MEYPGDHDHPRVYFAERFALLYELAGRPVLKRLADRANSTIPVTESRRAVFVSAQRLSDWRTGRTVPARFDGLVPTLRVLIGAARTRHPGPRADGLYSIRQWQVLWERAQRSEPARGDAARGCAAGATDEGPETAECPYRGLAAFGVEDSRYFFGRQRATLALLTAVLDDDVDVALTVLVGASGSGKTSLLHAGLVPALDRGRSVVTLTPGRDPVGTLERSFGEERETPCVLIVDQFEELFTQCRDEDVRRRFVGVLVQTARSRAYSETPVDAVVVAVRADFYERCVDYPDLAARLQEGQMVLGPMTRDEVRTAVSGPAALVGVPLEPGLVDIIVRDLGDGNGAVYSSGALPLLGHALLATWEARAGDSLTVRAYESVGGVRGAVARTAEAVWEALTPAEQVAARQILMRLVAVGDDGPDTRRTLSPPQVLEGCSNTSAGTSAMNALTAARLVTRDASGVELAHDAVFEAWPRLAMWLSEDRAVAVLHQRIDKDALEWERHDRDGSLLYRGVRLDAALRWEADSRAGRIGASTRSFLAAGRRHDRLARLRRRGAVTALALLTVLTTIAALTAHAQRVAADEERTTAQFAEILAQAARTQNPDPSMSARLSLLATQLRPQDETARSMLLASQNAPLADRLGSHDGAVYSVAVGPGGVVASASYDRTIRLWNPAATGTRGSFAASLTGHTSWVTSVAFSPDGRMLASGSGDSTVRLWDIRDPARPTELGPPLVGHSGAVYMVAFSPDGRTLASAGDDGTTRLWNIENPRAVGDRAAPLSGHTAAVRTVAFSADGRTLATGSDDHTAMLWDLSDPAHPVASGRVVGHADTVHSVAFSPDGRLLVTGSDDHSVRLWRLDRPGSPVATREPLIGHNAAVWSVSFGPDGSSLVSASWDGTARVWSLIDPDRPTLLGKPLAGSSGGLTTAVFTRDGKAVVTGGQDGTVRKWALPTAVVAGHTLRVTTPVFDESGTVAVTASRDGTIALWRMGNGHPPVLTARFLSGGGVGVENVALSADGSVLATAGVGTGEVQLWNVAGGMAVPAGPPLEIAARYTHELAFSPDGALLATAADDQSLTLWSLADRARPVQVGSALSGAAGWINAVAFSPDGRVLAAGSSDKTVRLWDVSRPERPGAVRTLSGHHGAVNAIAFSPDGRTLASGSDDQTIRVWPLTAETGDKPGEAAVLSGHTSTVRSVAFSPDGRILASGSDDQSVRIWDVLHLRALGGSLVPDGTVRWRVAFGARSDVLMATGEAGAVRVLDLDPHTAEARVCANTPDPSTVESWQQLAHGPVAAPCG</sequence>
<feature type="repeat" description="WD" evidence="3">
    <location>
        <begin position="639"/>
        <end position="670"/>
    </location>
</feature>
<dbReference type="InterPro" id="IPR027417">
    <property type="entry name" value="P-loop_NTPase"/>
</dbReference>
<dbReference type="PANTHER" id="PTHR19879:SF9">
    <property type="entry name" value="TRANSCRIPTION INITIATION FACTOR TFIID SUBUNIT 5"/>
    <property type="match status" value="1"/>
</dbReference>
<feature type="repeat" description="WD" evidence="3">
    <location>
        <begin position="867"/>
        <end position="900"/>
    </location>
</feature>
<feature type="repeat" description="WD" evidence="3">
    <location>
        <begin position="1053"/>
        <end position="1076"/>
    </location>
</feature>
<evidence type="ECO:0000256" key="3">
    <source>
        <dbReference type="PROSITE-ProRule" id="PRU00221"/>
    </source>
</evidence>
<dbReference type="KEGG" id="roz:CBI38_23800"/>
<feature type="repeat" description="WD" evidence="3">
    <location>
        <begin position="1181"/>
        <end position="1214"/>
    </location>
</feature>
<evidence type="ECO:0000259" key="4">
    <source>
        <dbReference type="Pfam" id="PF20703"/>
    </source>
</evidence>
<dbReference type="Pfam" id="PF20703">
    <property type="entry name" value="nSTAND1"/>
    <property type="match status" value="1"/>
</dbReference>
<dbReference type="InterPro" id="IPR049052">
    <property type="entry name" value="nSTAND1"/>
</dbReference>
<accession>A0A2S2C4E7</accession>
<dbReference type="PROSITE" id="PS00678">
    <property type="entry name" value="WD_REPEATS_1"/>
    <property type="match status" value="5"/>
</dbReference>
<gene>
    <name evidence="5" type="ORF">CBI38_23800</name>
</gene>
<name>A0A2S2C4E7_9NOCA</name>